<evidence type="ECO:0000313" key="4">
    <source>
        <dbReference type="Proteomes" id="UP000683925"/>
    </source>
</evidence>
<dbReference type="InterPro" id="IPR019775">
    <property type="entry name" value="WD40_repeat_CS"/>
</dbReference>
<feature type="repeat" description="WD" evidence="1">
    <location>
        <begin position="97"/>
        <end position="138"/>
    </location>
</feature>
<dbReference type="AlphaFoldDB" id="A0A8S1YPA7"/>
<dbReference type="OMA" id="LACCHFD"/>
<dbReference type="PROSITE" id="PS50294">
    <property type="entry name" value="WD_REPEATS_REGION"/>
    <property type="match status" value="3"/>
</dbReference>
<keyword evidence="1" id="KW-0853">WD repeat</keyword>
<feature type="repeat" description="WD" evidence="1">
    <location>
        <begin position="139"/>
        <end position="180"/>
    </location>
</feature>
<proteinExistence type="predicted"/>
<keyword evidence="2" id="KW-0812">Transmembrane</keyword>
<feature type="transmembrane region" description="Helical" evidence="2">
    <location>
        <begin position="12"/>
        <end position="41"/>
    </location>
</feature>
<protein>
    <submittedName>
        <fullName evidence="3">Uncharacterized protein</fullName>
    </submittedName>
</protein>
<dbReference type="PANTHER" id="PTHR45333:SF1">
    <property type="entry name" value="CHROMOSOME UNDETERMINED SCAFFOLD_625, WHOLE GENOME SHOTGUN SEQUENCE"/>
    <property type="match status" value="1"/>
</dbReference>
<keyword evidence="2" id="KW-1133">Transmembrane helix</keyword>
<dbReference type="PROSITE" id="PS50082">
    <property type="entry name" value="WD_REPEATS_2"/>
    <property type="match status" value="3"/>
</dbReference>
<dbReference type="OrthoDB" id="10261640at2759"/>
<evidence type="ECO:0000256" key="2">
    <source>
        <dbReference type="SAM" id="Phobius"/>
    </source>
</evidence>
<keyword evidence="4" id="KW-1185">Reference proteome</keyword>
<organism evidence="3 4">
    <name type="scientific">Paramecium octaurelia</name>
    <dbReference type="NCBI Taxonomy" id="43137"/>
    <lineage>
        <taxon>Eukaryota</taxon>
        <taxon>Sar</taxon>
        <taxon>Alveolata</taxon>
        <taxon>Ciliophora</taxon>
        <taxon>Intramacronucleata</taxon>
        <taxon>Oligohymenophorea</taxon>
        <taxon>Peniculida</taxon>
        <taxon>Parameciidae</taxon>
        <taxon>Paramecium</taxon>
    </lineage>
</organism>
<sequence>MLRQDNKNPNYMVIIYLLILYVFLLMGLHQHLVVVISLSIYGLFKQDNKKPNYMAIMVGLILASVCFYPNGTLLASGGGDCSIRIWDVKTGQQKSKLDGHSSQVQSVQFSPDGTKLGSGSADKSVYLWDVKTESFNAKQDGHSNYVKLTCFSPDGTTLACCHFDNSIHLWNVQTAKEILPKDILYQDLYTALERQLSNTSIIKNSNFDFTILRISQSLILEMQGALILKGEFINYQGKDLLLLFKSKGSLILEDQVKDYKQKK</sequence>
<evidence type="ECO:0000256" key="1">
    <source>
        <dbReference type="PROSITE-ProRule" id="PRU00221"/>
    </source>
</evidence>
<reference evidence="3" key="1">
    <citation type="submission" date="2021-01" db="EMBL/GenBank/DDBJ databases">
        <authorList>
            <consortium name="Genoscope - CEA"/>
            <person name="William W."/>
        </authorList>
    </citation>
    <scope>NUCLEOTIDE SEQUENCE</scope>
</reference>
<dbReference type="Proteomes" id="UP000683925">
    <property type="component" value="Unassembled WGS sequence"/>
</dbReference>
<gene>
    <name evidence="3" type="ORF">POCTA_138.1.T3310001</name>
</gene>
<name>A0A8S1YPA7_PAROT</name>
<dbReference type="EMBL" id="CAJJDP010000335">
    <property type="protein sequence ID" value="CAD8215578.1"/>
    <property type="molecule type" value="Genomic_DNA"/>
</dbReference>
<accession>A0A8S1YPA7</accession>
<keyword evidence="2" id="KW-0472">Membrane</keyword>
<dbReference type="PANTHER" id="PTHR45333">
    <property type="entry name" value="MEMBRANE PROTEIN-RELATED"/>
    <property type="match status" value="1"/>
</dbReference>
<feature type="repeat" description="WD" evidence="1">
    <location>
        <begin position="62"/>
        <end position="96"/>
    </location>
</feature>
<evidence type="ECO:0000313" key="3">
    <source>
        <dbReference type="EMBL" id="CAD8215578.1"/>
    </source>
</evidence>
<dbReference type="SMART" id="SM00320">
    <property type="entry name" value="WD40"/>
    <property type="match status" value="3"/>
</dbReference>
<dbReference type="InterPro" id="IPR001680">
    <property type="entry name" value="WD40_rpt"/>
</dbReference>
<dbReference type="Pfam" id="PF00400">
    <property type="entry name" value="WD40"/>
    <property type="match status" value="3"/>
</dbReference>
<feature type="transmembrane region" description="Helical" evidence="2">
    <location>
        <begin position="53"/>
        <end position="71"/>
    </location>
</feature>
<comment type="caution">
    <text evidence="3">The sequence shown here is derived from an EMBL/GenBank/DDBJ whole genome shotgun (WGS) entry which is preliminary data.</text>
</comment>
<dbReference type="PROSITE" id="PS00678">
    <property type="entry name" value="WD_REPEATS_1"/>
    <property type="match status" value="2"/>
</dbReference>